<organism evidence="1 2">
    <name type="scientific">Acinetobacter soli</name>
    <dbReference type="NCBI Taxonomy" id="487316"/>
    <lineage>
        <taxon>Bacteria</taxon>
        <taxon>Pseudomonadati</taxon>
        <taxon>Pseudomonadota</taxon>
        <taxon>Gammaproteobacteria</taxon>
        <taxon>Moraxellales</taxon>
        <taxon>Moraxellaceae</taxon>
        <taxon>Acinetobacter</taxon>
    </lineage>
</organism>
<name>A0A1P8EGW4_9GAMM</name>
<accession>A0A1P8EGW4</accession>
<sequence length="78" mass="9661">MKLYINFTDQLFFDQYKILLNFAKSPTYKYFLILLDFIQILLCSFKCRLKRIFHHFISHEKNLEIAFFEYIHVFGRNL</sequence>
<evidence type="ECO:0000313" key="2">
    <source>
        <dbReference type="Proteomes" id="UP000185674"/>
    </source>
</evidence>
<dbReference type="Proteomes" id="UP000185674">
    <property type="component" value="Chromosome"/>
</dbReference>
<reference evidence="1 2" key="1">
    <citation type="submission" date="2016-08" db="EMBL/GenBank/DDBJ databases">
        <title>Complete genome sequence of Acinetobacter baylyi strain GFJ2.</title>
        <authorList>
            <person name="Tabata M."/>
            <person name="Kuboki S."/>
            <person name="Gibu N."/>
            <person name="Kinouchi Y."/>
            <person name="Vangnai A."/>
            <person name="Kasai D."/>
            <person name="Fukuda M."/>
        </authorList>
    </citation>
    <scope>NUCLEOTIDE SEQUENCE [LARGE SCALE GENOMIC DNA]</scope>
    <source>
        <strain evidence="1 2">GFJ2</strain>
    </source>
</reference>
<proteinExistence type="predicted"/>
<dbReference type="AlphaFoldDB" id="A0A1P8EGW4"/>
<dbReference type="EMBL" id="CP016896">
    <property type="protein sequence ID" value="APV35443.1"/>
    <property type="molecule type" value="Genomic_DNA"/>
</dbReference>
<dbReference type="KEGG" id="asol:BEN76_05200"/>
<gene>
    <name evidence="1" type="ORF">BEN76_05200</name>
</gene>
<protein>
    <submittedName>
        <fullName evidence="1">Uncharacterized protein</fullName>
    </submittedName>
</protein>
<evidence type="ECO:0000313" key="1">
    <source>
        <dbReference type="EMBL" id="APV35443.1"/>
    </source>
</evidence>
<dbReference type="STRING" id="487316.BEN76_05200"/>